<evidence type="ECO:0000313" key="2">
    <source>
        <dbReference type="EMBL" id="GBU03877.1"/>
    </source>
</evidence>
<dbReference type="PROSITE" id="PS51782">
    <property type="entry name" value="LYSM"/>
    <property type="match status" value="1"/>
</dbReference>
<gene>
    <name evidence="3" type="ORF">EDD74_11043</name>
    <name evidence="2" type="ORF">FAEUMB_04180</name>
</gene>
<dbReference type="InterPro" id="IPR024300">
    <property type="entry name" value="SipL_SPOCS_dom"/>
</dbReference>
<evidence type="ECO:0000313" key="4">
    <source>
        <dbReference type="Proteomes" id="UP000294613"/>
    </source>
</evidence>
<dbReference type="SMART" id="SM00257">
    <property type="entry name" value="LysM"/>
    <property type="match status" value="1"/>
</dbReference>
<dbReference type="Gene3D" id="3.10.350.10">
    <property type="entry name" value="LysM domain"/>
    <property type="match status" value="1"/>
</dbReference>
<dbReference type="AlphaFoldDB" id="A0A4R3JNR3"/>
<dbReference type="InterPro" id="IPR018392">
    <property type="entry name" value="LysM"/>
</dbReference>
<evidence type="ECO:0000313" key="3">
    <source>
        <dbReference type="EMBL" id="TCS68215.1"/>
    </source>
</evidence>
<dbReference type="InterPro" id="IPR036779">
    <property type="entry name" value="LysM_dom_sf"/>
</dbReference>
<reference evidence="3 4" key="2">
    <citation type="submission" date="2019-03" db="EMBL/GenBank/DDBJ databases">
        <title>Genomic Encyclopedia of Type Strains, Phase IV (KMG-IV): sequencing the most valuable type-strain genomes for metagenomic binning, comparative biology and taxonomic classification.</title>
        <authorList>
            <person name="Goeker M."/>
        </authorList>
    </citation>
    <scope>NUCLEOTIDE SEQUENCE [LARGE SCALE GENOMIC DNA]</scope>
    <source>
        <strain evidence="3 4">DSM 103426</strain>
    </source>
</reference>
<dbReference type="Proteomes" id="UP000294613">
    <property type="component" value="Unassembled WGS sequence"/>
</dbReference>
<comment type="caution">
    <text evidence="3">The sequence shown here is derived from an EMBL/GenBank/DDBJ whole genome shotgun (WGS) entry which is preliminary data.</text>
</comment>
<keyword evidence="5" id="KW-1185">Reference proteome</keyword>
<name>A0A4R3JNR3_9FIRM</name>
<reference evidence="2 5" key="1">
    <citation type="journal article" date="2018" name="Int. J. Syst. Evol. Microbiol.">
        <title>Draft Genome Sequence of Faecalimonas umbilicata JCM 30896T, an Acetate-Producing Bacterium Isolated from Human Feces.</title>
        <authorList>
            <person name="Sakamoto M."/>
            <person name="Ikeyama N."/>
            <person name="Yuki M."/>
            <person name="Ohkuma M."/>
        </authorList>
    </citation>
    <scope>NUCLEOTIDE SEQUENCE [LARGE SCALE GENOMIC DNA]</scope>
    <source>
        <strain evidence="2 5">EGH7</strain>
    </source>
</reference>
<accession>A0A4R3JNR3</accession>
<dbReference type="CDD" id="cd00118">
    <property type="entry name" value="LysM"/>
    <property type="match status" value="1"/>
</dbReference>
<dbReference type="SUPFAM" id="SSF54106">
    <property type="entry name" value="LysM domain"/>
    <property type="match status" value="1"/>
</dbReference>
<evidence type="ECO:0000313" key="5">
    <source>
        <dbReference type="Proteomes" id="UP000702954"/>
    </source>
</evidence>
<dbReference type="Pfam" id="PF12673">
    <property type="entry name" value="SipL"/>
    <property type="match status" value="3"/>
</dbReference>
<sequence>MELRKKNVHCSQIGKRMIHQFFVDDDYNVPDAKNDVLRVVQGEGHVKVEGIERMENYLRVSGKLYFQVLYVTDEVEPKLSAVEGRLPFEEMVYIEDGEAQVTYSVGDYRVEFVPTLIHSRKMNLKAMVELQICREVLREEETTTGIEEEEEIFQKKRTAKVLELHTGKKDTYRIKEEITLPGTKENIGTILWTDIVNRKLDSKLIDDQLVVKGELLVFCLYLSEEQKEDWIEQTVPYEGTVECSGAEAQMYHHIYANLEDTLVDIRMDEDGEMRVLGVEATLDLKITIYQEEELEILEDAYSLKEKCNLEKKEAAYETLLLQNHSKCKVTEQLALPELKEEILQICHSNGDIQVEHTEVTENGIQMEGILHVSFLYVKANDEVPFATWQGMVPFSYLLEAEGMNEKTQYDISNNIEQLSISMAGSGEIEVKAVLAFCSFIRQPVQTKVIDNITMEPYQTEELERRPGIVGYIVKEGEELWTLAKRYCTTIDGICAVNGLTEDQVKPGDKILIFKENMSIL</sequence>
<dbReference type="EMBL" id="SLZV01000010">
    <property type="protein sequence ID" value="TCS68215.1"/>
    <property type="molecule type" value="Genomic_DNA"/>
</dbReference>
<dbReference type="RefSeq" id="WP_116441064.1">
    <property type="nucleotide sequence ID" value="NZ_BHEO01000002.1"/>
</dbReference>
<proteinExistence type="predicted"/>
<organism evidence="3 4">
    <name type="scientific">Faecalimonas umbilicata</name>
    <dbReference type="NCBI Taxonomy" id="1912855"/>
    <lineage>
        <taxon>Bacteria</taxon>
        <taxon>Bacillati</taxon>
        <taxon>Bacillota</taxon>
        <taxon>Clostridia</taxon>
        <taxon>Lachnospirales</taxon>
        <taxon>Lachnospiraceae</taxon>
        <taxon>Faecalimonas</taxon>
    </lineage>
</organism>
<dbReference type="Proteomes" id="UP000702954">
    <property type="component" value="Unassembled WGS sequence"/>
</dbReference>
<evidence type="ECO:0000259" key="1">
    <source>
        <dbReference type="PROSITE" id="PS51782"/>
    </source>
</evidence>
<feature type="domain" description="LysM" evidence="1">
    <location>
        <begin position="469"/>
        <end position="512"/>
    </location>
</feature>
<protein>
    <submittedName>
        <fullName evidence="3">LysM domain-containing protein</fullName>
    </submittedName>
</protein>
<dbReference type="Pfam" id="PF01476">
    <property type="entry name" value="LysM"/>
    <property type="match status" value="1"/>
</dbReference>
<dbReference type="EMBL" id="BHEO01000002">
    <property type="protein sequence ID" value="GBU03877.1"/>
    <property type="molecule type" value="Genomic_DNA"/>
</dbReference>